<evidence type="ECO:0000259" key="3">
    <source>
        <dbReference type="Pfam" id="PF19305"/>
    </source>
</evidence>
<dbReference type="InterPro" id="IPR042188">
    <property type="entry name" value="MmgE/PrpD_sf_2"/>
</dbReference>
<dbReference type="RefSeq" id="WP_166986510.1">
    <property type="nucleotide sequence ID" value="NZ_CP061169.1"/>
</dbReference>
<dbReference type="InterPro" id="IPR045337">
    <property type="entry name" value="MmgE_PrpD_C"/>
</dbReference>
<dbReference type="Pfam" id="PF19305">
    <property type="entry name" value="MmgE_PrpD_C"/>
    <property type="match status" value="1"/>
</dbReference>
<evidence type="ECO:0000313" key="5">
    <source>
        <dbReference type="Proteomes" id="UP000662814"/>
    </source>
</evidence>
<keyword evidence="5" id="KW-1185">Reference proteome</keyword>
<feature type="domain" description="MmgE/PrpD N-terminal" evidence="2">
    <location>
        <begin position="12"/>
        <end position="250"/>
    </location>
</feature>
<evidence type="ECO:0000256" key="1">
    <source>
        <dbReference type="ARBA" id="ARBA00006174"/>
    </source>
</evidence>
<feature type="domain" description="MmgE/PrpD C-terminal" evidence="3">
    <location>
        <begin position="275"/>
        <end position="438"/>
    </location>
</feature>
<dbReference type="InterPro" id="IPR005656">
    <property type="entry name" value="MmgE_PrpD"/>
</dbReference>
<dbReference type="PANTHER" id="PTHR16943:SF8">
    <property type="entry name" value="2-METHYLCITRATE DEHYDRATASE"/>
    <property type="match status" value="1"/>
</dbReference>
<dbReference type="SUPFAM" id="SSF103378">
    <property type="entry name" value="2-methylcitrate dehydratase PrpD"/>
    <property type="match status" value="1"/>
</dbReference>
<evidence type="ECO:0000313" key="4">
    <source>
        <dbReference type="EMBL" id="QPZ38428.1"/>
    </source>
</evidence>
<accession>A0ABX6YI13</accession>
<protein>
    <submittedName>
        <fullName evidence="4">MmgE/PrpD family protein</fullName>
    </submittedName>
</protein>
<dbReference type="Proteomes" id="UP000662814">
    <property type="component" value="Chromosome"/>
</dbReference>
<dbReference type="EMBL" id="CP061169">
    <property type="protein sequence ID" value="QPZ38428.1"/>
    <property type="molecule type" value="Genomic_DNA"/>
</dbReference>
<reference evidence="4 5" key="1">
    <citation type="submission" date="2020-12" db="EMBL/GenBank/DDBJ databases">
        <title>Microbacterium sp. HY060.</title>
        <authorList>
            <person name="Zhou J."/>
        </authorList>
    </citation>
    <scope>NUCLEOTIDE SEQUENCE [LARGE SCALE GENOMIC DNA]</scope>
    <source>
        <strain evidence="4 5">HY60</strain>
    </source>
</reference>
<proteinExistence type="inferred from homology"/>
<name>A0ABX6YI13_9MICO</name>
<dbReference type="PANTHER" id="PTHR16943">
    <property type="entry name" value="2-METHYLCITRATE DEHYDRATASE-RELATED"/>
    <property type="match status" value="1"/>
</dbReference>
<dbReference type="InterPro" id="IPR036148">
    <property type="entry name" value="MmgE/PrpD_sf"/>
</dbReference>
<dbReference type="Gene3D" id="1.10.4100.10">
    <property type="entry name" value="2-methylcitrate dehydratase PrpD"/>
    <property type="match status" value="1"/>
</dbReference>
<sequence length="459" mass="48889">MPSSEQTSPTASLATFAAELSYDSIPAPVIEHTKLCLLDTIGCGLFGTTLPWVRIVQQTVLATDETARAELWARGERVSVTNAALVNGMAIHAFELDDLHRDSIVHPGSVVVSAALAAARLRSAPVSGRSLLTAMVAGYEAAARVGRSMGAAHLVHGWHPTGTHGTFGAAVAAGSILGLNPKRMLNAMGTAGSQSSGLMSSQFSSMVKRYHAGHAAQAGLMSALLADRGFLGIPDILENPYGGYLSTFSPTSNPDLILSGLGEDWQIGEVGFKPYSTNGSCHPTIDALLDMRKHFGITGDDVAAVRIRCSTATFKHVGWSYQPESVTTAQMNLPYIVSVVLADGDAFVDQFSPERIVDPQLVDFSRRVTIEADPAIDAGGDAMRHATYLEVDLKDGRTLTDERVHAKGSADFPMSVNDVRAKFRKLARATLSERHIDRVEQVILAAEAATIDDLLALIE</sequence>
<organism evidence="4 5">
    <name type="scientific">Paramicrobacterium chengjingii</name>
    <dbReference type="NCBI Taxonomy" id="2769067"/>
    <lineage>
        <taxon>Bacteria</taxon>
        <taxon>Bacillati</taxon>
        <taxon>Actinomycetota</taxon>
        <taxon>Actinomycetes</taxon>
        <taxon>Micrococcales</taxon>
        <taxon>Microbacteriaceae</taxon>
        <taxon>Paramicrobacterium</taxon>
    </lineage>
</organism>
<dbReference type="Gene3D" id="3.30.1330.120">
    <property type="entry name" value="2-methylcitrate dehydratase PrpD"/>
    <property type="match status" value="1"/>
</dbReference>
<dbReference type="InterPro" id="IPR045336">
    <property type="entry name" value="MmgE_PrpD_N"/>
</dbReference>
<dbReference type="InterPro" id="IPR042183">
    <property type="entry name" value="MmgE/PrpD_sf_1"/>
</dbReference>
<dbReference type="Pfam" id="PF03972">
    <property type="entry name" value="MmgE_PrpD_N"/>
    <property type="match status" value="1"/>
</dbReference>
<comment type="similarity">
    <text evidence="1">Belongs to the PrpD family.</text>
</comment>
<evidence type="ECO:0000259" key="2">
    <source>
        <dbReference type="Pfam" id="PF03972"/>
    </source>
</evidence>
<gene>
    <name evidence="4" type="ORF">HCR76_16860</name>
</gene>